<keyword evidence="10" id="KW-0325">Glycoprotein</keyword>
<dbReference type="InterPro" id="IPR024788">
    <property type="entry name" value="Malectin-like_Carb-bd_dom"/>
</dbReference>
<dbReference type="GO" id="GO:0004714">
    <property type="term" value="F:transmembrane receptor protein tyrosine kinase activity"/>
    <property type="evidence" value="ECO:0007669"/>
    <property type="project" value="InterPro"/>
</dbReference>
<keyword evidence="4 12" id="KW-0812">Transmembrane</keyword>
<evidence type="ECO:0000256" key="8">
    <source>
        <dbReference type="ARBA" id="ARBA00022989"/>
    </source>
</evidence>
<keyword evidence="6" id="KW-0547">Nucleotide-binding</keyword>
<keyword evidence="2" id="KW-0723">Serine/threonine-protein kinase</keyword>
<dbReference type="GO" id="GO:0005524">
    <property type="term" value="F:ATP binding"/>
    <property type="evidence" value="ECO:0007669"/>
    <property type="project" value="UniProtKB-KW"/>
</dbReference>
<feature type="region of interest" description="Disordered" evidence="11">
    <location>
        <begin position="341"/>
        <end position="382"/>
    </location>
</feature>
<evidence type="ECO:0000256" key="10">
    <source>
        <dbReference type="ARBA" id="ARBA00023180"/>
    </source>
</evidence>
<evidence type="ECO:0000256" key="4">
    <source>
        <dbReference type="ARBA" id="ARBA00022692"/>
    </source>
</evidence>
<evidence type="ECO:0000256" key="12">
    <source>
        <dbReference type="SAM" id="Phobius"/>
    </source>
</evidence>
<keyword evidence="3" id="KW-0808">Transferase</keyword>
<organism evidence="14 15">
    <name type="scientific">Trifolium subterraneum</name>
    <name type="common">Subterranean clover</name>
    <dbReference type="NCBI Taxonomy" id="3900"/>
    <lineage>
        <taxon>Eukaryota</taxon>
        <taxon>Viridiplantae</taxon>
        <taxon>Streptophyta</taxon>
        <taxon>Embryophyta</taxon>
        <taxon>Tracheophyta</taxon>
        <taxon>Spermatophyta</taxon>
        <taxon>Magnoliopsida</taxon>
        <taxon>eudicotyledons</taxon>
        <taxon>Gunneridae</taxon>
        <taxon>Pentapetalae</taxon>
        <taxon>rosids</taxon>
        <taxon>fabids</taxon>
        <taxon>Fabales</taxon>
        <taxon>Fabaceae</taxon>
        <taxon>Papilionoideae</taxon>
        <taxon>50 kb inversion clade</taxon>
        <taxon>NPAAA clade</taxon>
        <taxon>Hologalegina</taxon>
        <taxon>IRL clade</taxon>
        <taxon>Trifolieae</taxon>
        <taxon>Trifolium</taxon>
    </lineage>
</organism>
<dbReference type="Proteomes" id="UP000242715">
    <property type="component" value="Unassembled WGS sequence"/>
</dbReference>
<feature type="domain" description="Malectin-like" evidence="13">
    <location>
        <begin position="20"/>
        <end position="178"/>
    </location>
</feature>
<dbReference type="FunFam" id="2.60.120.430:FF:000003">
    <property type="entry name" value="FERONIA receptor-like kinase"/>
    <property type="match status" value="1"/>
</dbReference>
<evidence type="ECO:0000256" key="6">
    <source>
        <dbReference type="ARBA" id="ARBA00022741"/>
    </source>
</evidence>
<keyword evidence="8 12" id="KW-1133">Transmembrane helix</keyword>
<evidence type="ECO:0000256" key="5">
    <source>
        <dbReference type="ARBA" id="ARBA00022729"/>
    </source>
</evidence>
<dbReference type="PANTHER" id="PTHR34590">
    <property type="entry name" value="OS03G0124300 PROTEIN-RELATED"/>
    <property type="match status" value="1"/>
</dbReference>
<reference evidence="15" key="1">
    <citation type="journal article" date="2017" name="Front. Plant Sci.">
        <title>Climate Clever Clovers: New Paradigm to Reduce the Environmental Footprint of Ruminants by Breeding Low Methanogenic Forages Utilizing Haplotype Variation.</title>
        <authorList>
            <person name="Kaur P."/>
            <person name="Appels R."/>
            <person name="Bayer P.E."/>
            <person name="Keeble-Gagnere G."/>
            <person name="Wang J."/>
            <person name="Hirakawa H."/>
            <person name="Shirasawa K."/>
            <person name="Vercoe P."/>
            <person name="Stefanova K."/>
            <person name="Durmic Z."/>
            <person name="Nichols P."/>
            <person name="Revell C."/>
            <person name="Isobe S.N."/>
            <person name="Edwards D."/>
            <person name="Erskine W."/>
        </authorList>
    </citation>
    <scope>NUCLEOTIDE SEQUENCE [LARGE SCALE GENOMIC DNA]</scope>
    <source>
        <strain evidence="15">cv. Daliak</strain>
    </source>
</reference>
<evidence type="ECO:0000313" key="15">
    <source>
        <dbReference type="Proteomes" id="UP000242715"/>
    </source>
</evidence>
<evidence type="ECO:0000256" key="3">
    <source>
        <dbReference type="ARBA" id="ARBA00022679"/>
    </source>
</evidence>
<gene>
    <name evidence="14" type="ORF">TSUD_34020</name>
</gene>
<dbReference type="PANTHER" id="PTHR34590:SF5">
    <property type="entry name" value="OS04G0586500 PROTEIN"/>
    <property type="match status" value="1"/>
</dbReference>
<evidence type="ECO:0000256" key="7">
    <source>
        <dbReference type="ARBA" id="ARBA00022840"/>
    </source>
</evidence>
<evidence type="ECO:0000313" key="14">
    <source>
        <dbReference type="EMBL" id="GAU21905.1"/>
    </source>
</evidence>
<feature type="compositionally biased region" description="Polar residues" evidence="11">
    <location>
        <begin position="364"/>
        <end position="382"/>
    </location>
</feature>
<evidence type="ECO:0000259" key="13">
    <source>
        <dbReference type="Pfam" id="PF12819"/>
    </source>
</evidence>
<dbReference type="Gene3D" id="2.60.120.430">
    <property type="entry name" value="Galactose-binding lectin"/>
    <property type="match status" value="1"/>
</dbReference>
<keyword evidence="15" id="KW-1185">Reference proteome</keyword>
<dbReference type="OrthoDB" id="1903759at2759"/>
<evidence type="ECO:0000256" key="1">
    <source>
        <dbReference type="ARBA" id="ARBA00004479"/>
    </source>
</evidence>
<keyword evidence="9 12" id="KW-0472">Membrane</keyword>
<dbReference type="Pfam" id="PF12819">
    <property type="entry name" value="Malectin_like"/>
    <property type="match status" value="1"/>
</dbReference>
<keyword evidence="2" id="KW-0418">Kinase</keyword>
<proteinExistence type="predicted"/>
<dbReference type="InterPro" id="IPR045272">
    <property type="entry name" value="ANXUR1/2-like"/>
</dbReference>
<dbReference type="GO" id="GO:0016020">
    <property type="term" value="C:membrane"/>
    <property type="evidence" value="ECO:0007669"/>
    <property type="project" value="UniProtKB-SubCell"/>
</dbReference>
<evidence type="ECO:0000256" key="11">
    <source>
        <dbReference type="SAM" id="MobiDB-lite"/>
    </source>
</evidence>
<keyword evidence="5" id="KW-0732">Signal</keyword>
<protein>
    <recommendedName>
        <fullName evidence="13">Malectin-like domain-containing protein</fullName>
    </recommendedName>
</protein>
<keyword evidence="7" id="KW-0067">ATP-binding</keyword>
<evidence type="ECO:0000256" key="2">
    <source>
        <dbReference type="ARBA" id="ARBA00022527"/>
    </source>
</evidence>
<sequence length="382" mass="41949">MCIPILLNAQSNKDESLILGCGLDEKGGKDSDGRQWNSDNKYVSGGNSVTAKASFQDPSLLSEVPYMTARIFTSETTYKLPILPDKRYWLRLHFYPSVYNNFNPADSYFSVTANGVTLLNNFSSFITCQALSQAYIDREYALAPLNSDVLELKFKPSDKQDGAFAFVNGIQLIQMPDLLFDSPPLVGYPGQTVDAKADVIGWTGSQGVATYKDYVVYVHEEPGADQLWLALHPNPATTPRYYDSMLNGVEIFKLNDTNLSGPNPQLSDMMMEYEERFRNFEDKNGHRKNFAIGGAAGGAAGFALVAAICIAVHQRKKRTPGSYTNTTSSWLPLYGNSHTGTKSTSGKTHYKNLSLGSEHDPSHDSTGNSAAIFSQIGNPKGR</sequence>
<dbReference type="GO" id="GO:0004674">
    <property type="term" value="F:protein serine/threonine kinase activity"/>
    <property type="evidence" value="ECO:0007669"/>
    <property type="project" value="UniProtKB-KW"/>
</dbReference>
<feature type="transmembrane region" description="Helical" evidence="12">
    <location>
        <begin position="290"/>
        <end position="312"/>
    </location>
</feature>
<dbReference type="EMBL" id="DF973239">
    <property type="protein sequence ID" value="GAU21905.1"/>
    <property type="molecule type" value="Genomic_DNA"/>
</dbReference>
<dbReference type="AlphaFoldDB" id="A0A2Z6MG07"/>
<accession>A0A2Z6MG07</accession>
<evidence type="ECO:0000256" key="9">
    <source>
        <dbReference type="ARBA" id="ARBA00023136"/>
    </source>
</evidence>
<comment type="subcellular location">
    <subcellularLocation>
        <location evidence="1">Membrane</location>
        <topology evidence="1">Single-pass type I membrane protein</topology>
    </subcellularLocation>
</comment>
<name>A0A2Z6MG07_TRISU</name>